<evidence type="ECO:0000313" key="2">
    <source>
        <dbReference type="EMBL" id="MBX55441.1"/>
    </source>
</evidence>
<dbReference type="AlphaFoldDB" id="A0A2P2PL98"/>
<name>A0A2P2PL98_RHIMU</name>
<sequence>MHQECCRMMKNFSLKSHHRHQKLSKIWSTKSVSRCARYGWHILNCNTSPGSNFMVIHLFNFSFCFLYIYQY</sequence>
<organism evidence="2">
    <name type="scientific">Rhizophora mucronata</name>
    <name type="common">Asiatic mangrove</name>
    <dbReference type="NCBI Taxonomy" id="61149"/>
    <lineage>
        <taxon>Eukaryota</taxon>
        <taxon>Viridiplantae</taxon>
        <taxon>Streptophyta</taxon>
        <taxon>Embryophyta</taxon>
        <taxon>Tracheophyta</taxon>
        <taxon>Spermatophyta</taxon>
        <taxon>Magnoliopsida</taxon>
        <taxon>eudicotyledons</taxon>
        <taxon>Gunneridae</taxon>
        <taxon>Pentapetalae</taxon>
        <taxon>rosids</taxon>
        <taxon>fabids</taxon>
        <taxon>Malpighiales</taxon>
        <taxon>Rhizophoraceae</taxon>
        <taxon>Rhizophora</taxon>
    </lineage>
</organism>
<feature type="transmembrane region" description="Helical" evidence="1">
    <location>
        <begin position="50"/>
        <end position="69"/>
    </location>
</feature>
<keyword evidence="1" id="KW-1133">Transmembrane helix</keyword>
<keyword evidence="1" id="KW-0812">Transmembrane</keyword>
<protein>
    <submittedName>
        <fullName evidence="2">Uncharacterized protein</fullName>
    </submittedName>
</protein>
<dbReference type="EMBL" id="GGEC01074957">
    <property type="protein sequence ID" value="MBX55441.1"/>
    <property type="molecule type" value="Transcribed_RNA"/>
</dbReference>
<evidence type="ECO:0000256" key="1">
    <source>
        <dbReference type="SAM" id="Phobius"/>
    </source>
</evidence>
<accession>A0A2P2PL98</accession>
<reference evidence="2" key="1">
    <citation type="submission" date="2018-02" db="EMBL/GenBank/DDBJ databases">
        <title>Rhizophora mucronata_Transcriptome.</title>
        <authorList>
            <person name="Meera S.P."/>
            <person name="Sreeshan A."/>
            <person name="Augustine A."/>
        </authorList>
    </citation>
    <scope>NUCLEOTIDE SEQUENCE</scope>
    <source>
        <tissue evidence="2">Leaf</tissue>
    </source>
</reference>
<proteinExistence type="predicted"/>
<keyword evidence="1" id="KW-0472">Membrane</keyword>